<protein>
    <submittedName>
        <fullName evidence="1">Uncharacterized protein</fullName>
    </submittedName>
</protein>
<dbReference type="AlphaFoldDB" id="A0A0A8YV15"/>
<accession>A0A0A8YV15</accession>
<proteinExistence type="predicted"/>
<evidence type="ECO:0000313" key="1">
    <source>
        <dbReference type="EMBL" id="JAD26437.1"/>
    </source>
</evidence>
<reference evidence="1" key="1">
    <citation type="submission" date="2014-09" db="EMBL/GenBank/DDBJ databases">
        <authorList>
            <person name="Magalhaes I.L.F."/>
            <person name="Oliveira U."/>
            <person name="Santos F.R."/>
            <person name="Vidigal T.H.D.A."/>
            <person name="Brescovit A.D."/>
            <person name="Santos A.J."/>
        </authorList>
    </citation>
    <scope>NUCLEOTIDE SEQUENCE</scope>
    <source>
        <tissue evidence="1">Shoot tissue taken approximately 20 cm above the soil surface</tissue>
    </source>
</reference>
<dbReference type="EMBL" id="GBRH01271458">
    <property type="protein sequence ID" value="JAD26437.1"/>
    <property type="molecule type" value="Transcribed_RNA"/>
</dbReference>
<name>A0A0A8YV15_ARUDO</name>
<organism evidence="1">
    <name type="scientific">Arundo donax</name>
    <name type="common">Giant reed</name>
    <name type="synonym">Donax arundinaceus</name>
    <dbReference type="NCBI Taxonomy" id="35708"/>
    <lineage>
        <taxon>Eukaryota</taxon>
        <taxon>Viridiplantae</taxon>
        <taxon>Streptophyta</taxon>
        <taxon>Embryophyta</taxon>
        <taxon>Tracheophyta</taxon>
        <taxon>Spermatophyta</taxon>
        <taxon>Magnoliopsida</taxon>
        <taxon>Liliopsida</taxon>
        <taxon>Poales</taxon>
        <taxon>Poaceae</taxon>
        <taxon>PACMAD clade</taxon>
        <taxon>Arundinoideae</taxon>
        <taxon>Arundineae</taxon>
        <taxon>Arundo</taxon>
    </lineage>
</organism>
<reference evidence="1" key="2">
    <citation type="journal article" date="2015" name="Data Brief">
        <title>Shoot transcriptome of the giant reed, Arundo donax.</title>
        <authorList>
            <person name="Barrero R.A."/>
            <person name="Guerrero F.D."/>
            <person name="Moolhuijzen P."/>
            <person name="Goolsby J.A."/>
            <person name="Tidwell J."/>
            <person name="Bellgard S.E."/>
            <person name="Bellgard M.I."/>
        </authorList>
    </citation>
    <scope>NUCLEOTIDE SEQUENCE</scope>
    <source>
        <tissue evidence="1">Shoot tissue taken approximately 20 cm above the soil surface</tissue>
    </source>
</reference>
<sequence>MRSNYLVYILLRCNCQMAFSTAHVQISHACDVKVCLIDEYTNKQIKMEPHHIYVNINIY</sequence>